<feature type="compositionally biased region" description="Acidic residues" evidence="1">
    <location>
        <begin position="100"/>
        <end position="110"/>
    </location>
</feature>
<proteinExistence type="predicted"/>
<name>A0A8H3J2N0_9LECA</name>
<protein>
    <submittedName>
        <fullName evidence="2">Uncharacterized protein</fullName>
    </submittedName>
</protein>
<feature type="region of interest" description="Disordered" evidence="1">
    <location>
        <begin position="96"/>
        <end position="120"/>
    </location>
</feature>
<organism evidence="2 3">
    <name type="scientific">Alectoria fallacina</name>
    <dbReference type="NCBI Taxonomy" id="1903189"/>
    <lineage>
        <taxon>Eukaryota</taxon>
        <taxon>Fungi</taxon>
        <taxon>Dikarya</taxon>
        <taxon>Ascomycota</taxon>
        <taxon>Pezizomycotina</taxon>
        <taxon>Lecanoromycetes</taxon>
        <taxon>OSLEUM clade</taxon>
        <taxon>Lecanoromycetidae</taxon>
        <taxon>Lecanorales</taxon>
        <taxon>Lecanorineae</taxon>
        <taxon>Parmeliaceae</taxon>
        <taxon>Alectoria</taxon>
    </lineage>
</organism>
<accession>A0A8H3J2N0</accession>
<dbReference type="AlphaFoldDB" id="A0A8H3J2N0"/>
<evidence type="ECO:0000313" key="3">
    <source>
        <dbReference type="Proteomes" id="UP000664203"/>
    </source>
</evidence>
<sequence>MTSSQNKLLPILTPLPVIGTKRKPTRRDLHDRRDPDDQRPLRRGGGGGLLLPLPDPDSELVLLRRAALNVEQAALKVRQSILDMEPVSAERVSLTILPEAADDDDDDDGGGGESVLSDDGEARAMEDGFIAKVSGVAVAEVLTARRRRRARENVQAFAKKVRAVKARRGSNVAAAAAAAPAFVDMQPGTTTRELTVAEAALALTNEQAGTRVTMGDLRGTREMEEDDKVRYRWTVVGRRRVEETRELTTAEAALVLTNMRAGTSVTMEDLRTARVMVDLWDNADTFRWTVGNVE</sequence>
<feature type="compositionally biased region" description="Basic and acidic residues" evidence="1">
    <location>
        <begin position="26"/>
        <end position="40"/>
    </location>
</feature>
<dbReference type="EMBL" id="CAJPDR010000552">
    <property type="protein sequence ID" value="CAF9939479.1"/>
    <property type="molecule type" value="Genomic_DNA"/>
</dbReference>
<evidence type="ECO:0000313" key="2">
    <source>
        <dbReference type="EMBL" id="CAF9939479.1"/>
    </source>
</evidence>
<dbReference type="OrthoDB" id="5428328at2759"/>
<gene>
    <name evidence="2" type="ORF">ALECFALPRED_008146</name>
</gene>
<evidence type="ECO:0000256" key="1">
    <source>
        <dbReference type="SAM" id="MobiDB-lite"/>
    </source>
</evidence>
<reference evidence="2" key="1">
    <citation type="submission" date="2021-03" db="EMBL/GenBank/DDBJ databases">
        <authorList>
            <person name="Tagirdzhanova G."/>
        </authorList>
    </citation>
    <scope>NUCLEOTIDE SEQUENCE</scope>
</reference>
<dbReference type="Proteomes" id="UP000664203">
    <property type="component" value="Unassembled WGS sequence"/>
</dbReference>
<keyword evidence="3" id="KW-1185">Reference proteome</keyword>
<comment type="caution">
    <text evidence="2">The sequence shown here is derived from an EMBL/GenBank/DDBJ whole genome shotgun (WGS) entry which is preliminary data.</text>
</comment>
<feature type="region of interest" description="Disordered" evidence="1">
    <location>
        <begin position="1"/>
        <end position="52"/>
    </location>
</feature>